<dbReference type="InterPro" id="IPR004675">
    <property type="entry name" value="AhpD_core"/>
</dbReference>
<protein>
    <submittedName>
        <fullName evidence="3">AhpD family alkylhydroperoxidase</fullName>
    </submittedName>
</protein>
<comment type="caution">
    <text evidence="3">The sequence shown here is derived from an EMBL/GenBank/DDBJ whole genome shotgun (WGS) entry which is preliminary data.</text>
</comment>
<dbReference type="PANTHER" id="PTHR34846:SF10">
    <property type="entry name" value="CYTOPLASMIC PROTEIN"/>
    <property type="match status" value="1"/>
</dbReference>
<gene>
    <name evidence="3" type="ORF">DET51_10576</name>
    <name evidence="2" type="ORF">DET64_10576</name>
</gene>
<feature type="domain" description="Carboxymuconolactone decarboxylase-like" evidence="1">
    <location>
        <begin position="24"/>
        <end position="98"/>
    </location>
</feature>
<dbReference type="GO" id="GO:0051920">
    <property type="term" value="F:peroxiredoxin activity"/>
    <property type="evidence" value="ECO:0007669"/>
    <property type="project" value="InterPro"/>
</dbReference>
<keyword evidence="3" id="KW-0560">Oxidoreductase</keyword>
<sequence length="153" mass="17158">MTARANYIGLAPKAMQILLNQEAYLKEQFSDSSILSTALWELLKLRVSQINQCAFCVDMHSKDALAQGETVERLIGLSAWRDMPMYSATERAALEWAEHLTQSKPVDDQYYDKLATALGEKGLVDVTIAVNAINSWNRIVKTFKPEVGSHKPK</sequence>
<dbReference type="InterPro" id="IPR003779">
    <property type="entry name" value="CMD-like"/>
</dbReference>
<evidence type="ECO:0000313" key="5">
    <source>
        <dbReference type="Proteomes" id="UP000253065"/>
    </source>
</evidence>
<dbReference type="AlphaFoldDB" id="A0A368V4S7"/>
<accession>A0A368V4S7</accession>
<evidence type="ECO:0000313" key="2">
    <source>
        <dbReference type="EMBL" id="RBP73954.1"/>
    </source>
</evidence>
<dbReference type="SUPFAM" id="SSF69118">
    <property type="entry name" value="AhpD-like"/>
    <property type="match status" value="1"/>
</dbReference>
<dbReference type="EMBL" id="QNSA01000005">
    <property type="protein sequence ID" value="RBP73954.1"/>
    <property type="molecule type" value="Genomic_DNA"/>
</dbReference>
<dbReference type="NCBIfam" id="TIGR00778">
    <property type="entry name" value="ahpD_dom"/>
    <property type="match status" value="1"/>
</dbReference>
<proteinExistence type="predicted"/>
<dbReference type="InterPro" id="IPR029032">
    <property type="entry name" value="AhpD-like"/>
</dbReference>
<dbReference type="EMBL" id="QPJB01000005">
    <property type="protein sequence ID" value="RCW34704.1"/>
    <property type="molecule type" value="Genomic_DNA"/>
</dbReference>
<dbReference type="RefSeq" id="WP_113879645.1">
    <property type="nucleotide sequence ID" value="NZ_JAHVKA010000012.1"/>
</dbReference>
<dbReference type="Proteomes" id="UP000253065">
    <property type="component" value="Unassembled WGS sequence"/>
</dbReference>
<dbReference type="Gene3D" id="1.20.1290.10">
    <property type="entry name" value="AhpD-like"/>
    <property type="match status" value="1"/>
</dbReference>
<organism evidence="3 4">
    <name type="scientific">Marinobacter nauticus</name>
    <name type="common">Marinobacter hydrocarbonoclasticus</name>
    <name type="synonym">Marinobacter aquaeolei</name>
    <dbReference type="NCBI Taxonomy" id="2743"/>
    <lineage>
        <taxon>Bacteria</taxon>
        <taxon>Pseudomonadati</taxon>
        <taxon>Pseudomonadota</taxon>
        <taxon>Gammaproteobacteria</taxon>
        <taxon>Pseudomonadales</taxon>
        <taxon>Marinobacteraceae</taxon>
        <taxon>Marinobacter</taxon>
    </lineage>
</organism>
<dbReference type="PANTHER" id="PTHR34846">
    <property type="entry name" value="4-CARBOXYMUCONOLACTONE DECARBOXYLASE FAMILY PROTEIN (AFU_ORTHOLOGUE AFUA_6G11590)"/>
    <property type="match status" value="1"/>
</dbReference>
<dbReference type="Pfam" id="PF02627">
    <property type="entry name" value="CMD"/>
    <property type="match status" value="1"/>
</dbReference>
<evidence type="ECO:0000259" key="1">
    <source>
        <dbReference type="Pfam" id="PF02627"/>
    </source>
</evidence>
<dbReference type="Proteomes" id="UP000252795">
    <property type="component" value="Unassembled WGS sequence"/>
</dbReference>
<evidence type="ECO:0000313" key="3">
    <source>
        <dbReference type="EMBL" id="RCW34704.1"/>
    </source>
</evidence>
<keyword evidence="5" id="KW-1185">Reference proteome</keyword>
<name>A0A368V4S7_MARNT</name>
<evidence type="ECO:0000313" key="4">
    <source>
        <dbReference type="Proteomes" id="UP000252795"/>
    </source>
</evidence>
<keyword evidence="3" id="KW-0575">Peroxidase</keyword>
<reference evidence="3 4" key="1">
    <citation type="submission" date="2018-07" db="EMBL/GenBank/DDBJ databases">
        <title>Freshwater and sediment microbial communities from various areas in North America, analyzing microbe dynamics in response to fracking.</title>
        <authorList>
            <person name="Lamendella R."/>
        </authorList>
    </citation>
    <scope>NUCLEOTIDE SEQUENCE [LARGE SCALE GENOMIC DNA]</scope>
    <source>
        <strain evidence="3 4">114E</strain>
        <strain evidence="2 5">114E_o</strain>
    </source>
</reference>